<organism evidence="3 4">
    <name type="scientific">Cyprinus carpio carpio</name>
    <dbReference type="NCBI Taxonomy" id="630221"/>
    <lineage>
        <taxon>Eukaryota</taxon>
        <taxon>Metazoa</taxon>
        <taxon>Chordata</taxon>
        <taxon>Craniata</taxon>
        <taxon>Vertebrata</taxon>
        <taxon>Euteleostomi</taxon>
        <taxon>Actinopterygii</taxon>
        <taxon>Neopterygii</taxon>
        <taxon>Teleostei</taxon>
        <taxon>Ostariophysi</taxon>
        <taxon>Cypriniformes</taxon>
        <taxon>Cyprinidae</taxon>
        <taxon>Cyprininae</taxon>
        <taxon>Cyprinus</taxon>
    </lineage>
</organism>
<sequence>MCAWCNSHTCIFRSGIKLHQRGVVATSSGETRALHLPFQPNLLNLRGKHKTDMSRSTGRVINKHSLESFSMTSPQKIPIDLKTMIKDTKQDMDDVHTALEKLRSLSQEERTEADVLRSRIDEQSTLICILKQRADEMLLRCQALEKINAELENLRANVRLELENERKKSELLEQRFMHLASNHRELINFKNEYKSQNVKLEKENERLRKENETLFSQEVQEKEKIILKLTQELKELAEQHKILETEYQEKTTGFQIKLKELISLHQIKEASLKNELSDTQKQLKNAVEMCAELDLKLRQTQEKESRRETDSQERLEKLMKEKDELIDLSMQRGKMILDKQAEIQELERKRQEAENGRLDAENRFEKEAAAVNSELRVKELQDALERAEDTCNELKKEFEAFKKHSSELLGKEKELNCKLRHLII</sequence>
<protein>
    <submittedName>
        <fullName evidence="3">Zgc:172182</fullName>
    </submittedName>
</protein>
<feature type="coiled-coil region" evidence="2">
    <location>
        <begin position="99"/>
        <end position="404"/>
    </location>
</feature>
<dbReference type="GeneTree" id="ENSGT00940000165617"/>
<dbReference type="Ensembl" id="ENSCCRT00000137933.1">
    <property type="protein sequence ID" value="ENSCCRP00000149730.1"/>
    <property type="gene ID" value="ENSCCRG00000073746.1"/>
</dbReference>
<reference evidence="3" key="1">
    <citation type="submission" date="2025-08" db="UniProtKB">
        <authorList>
            <consortium name="Ensembl"/>
        </authorList>
    </citation>
    <scope>IDENTIFICATION</scope>
</reference>
<evidence type="ECO:0000313" key="3">
    <source>
        <dbReference type="Ensembl" id="ENSCCRP00000149730.1"/>
    </source>
</evidence>
<dbReference type="PANTHER" id="PTHR34768:SF2">
    <property type="entry name" value="COILED-COIL DOMAIN CONTAINING 89"/>
    <property type="match status" value="1"/>
</dbReference>
<evidence type="ECO:0000313" key="4">
    <source>
        <dbReference type="Proteomes" id="UP001108240"/>
    </source>
</evidence>
<evidence type="ECO:0000256" key="2">
    <source>
        <dbReference type="SAM" id="Coils"/>
    </source>
</evidence>
<dbReference type="Proteomes" id="UP001108240">
    <property type="component" value="Unplaced"/>
</dbReference>
<proteinExistence type="predicted"/>
<accession>A0A9J8B8U0</accession>
<reference evidence="3" key="2">
    <citation type="submission" date="2025-09" db="UniProtKB">
        <authorList>
            <consortium name="Ensembl"/>
        </authorList>
    </citation>
    <scope>IDENTIFICATION</scope>
</reference>
<dbReference type="OMA" id="ENRYESQ"/>
<name>A0A9J8B8U0_CYPCA</name>
<dbReference type="PANTHER" id="PTHR34768">
    <property type="entry name" value="COILED-COIL DOMAIN-CONTAINING PROTEIN 89"/>
    <property type="match status" value="1"/>
</dbReference>
<evidence type="ECO:0000256" key="1">
    <source>
        <dbReference type="ARBA" id="ARBA00023054"/>
    </source>
</evidence>
<dbReference type="InterPro" id="IPR043450">
    <property type="entry name" value="CCDC89-like"/>
</dbReference>
<dbReference type="AlphaFoldDB" id="A0A9J8B8U0"/>
<keyword evidence="4" id="KW-1185">Reference proteome</keyword>
<keyword evidence="1 2" id="KW-0175">Coiled coil</keyword>